<reference evidence="2 3" key="1">
    <citation type="journal article" date="2019" name="Commun. Biol.">
        <title>The bagworm genome reveals a unique fibroin gene that provides high tensile strength.</title>
        <authorList>
            <person name="Kono N."/>
            <person name="Nakamura H."/>
            <person name="Ohtoshi R."/>
            <person name="Tomita M."/>
            <person name="Numata K."/>
            <person name="Arakawa K."/>
        </authorList>
    </citation>
    <scope>NUCLEOTIDE SEQUENCE [LARGE SCALE GENOMIC DNA]</scope>
</reference>
<dbReference type="AlphaFoldDB" id="A0A4C1YCY9"/>
<sequence length="182" mass="19965">MNYSIKCIYETLPLCCSRSNSSLAGRQPWVEQSSDDDLQNSLSQGMNMSAPQSFSPSGCRLGRNEGLKGQPPRIEIQNCAVWELRCHKQTHEYICRTYNSSPFASSVKGEGDPSNTDAFRFLVYRSIQVGIPGILVTPSSIVADLLGGNRISDGGASRLMVRGKGDGWGMGHRNSHSLRETH</sequence>
<evidence type="ECO:0000256" key="1">
    <source>
        <dbReference type="SAM" id="MobiDB-lite"/>
    </source>
</evidence>
<feature type="compositionally biased region" description="Polar residues" evidence="1">
    <location>
        <begin position="45"/>
        <end position="56"/>
    </location>
</feature>
<evidence type="ECO:0000313" key="2">
    <source>
        <dbReference type="EMBL" id="GBP72900.1"/>
    </source>
</evidence>
<proteinExistence type="predicted"/>
<organism evidence="2 3">
    <name type="scientific">Eumeta variegata</name>
    <name type="common">Bagworm moth</name>
    <name type="synonym">Eumeta japonica</name>
    <dbReference type="NCBI Taxonomy" id="151549"/>
    <lineage>
        <taxon>Eukaryota</taxon>
        <taxon>Metazoa</taxon>
        <taxon>Ecdysozoa</taxon>
        <taxon>Arthropoda</taxon>
        <taxon>Hexapoda</taxon>
        <taxon>Insecta</taxon>
        <taxon>Pterygota</taxon>
        <taxon>Neoptera</taxon>
        <taxon>Endopterygota</taxon>
        <taxon>Lepidoptera</taxon>
        <taxon>Glossata</taxon>
        <taxon>Ditrysia</taxon>
        <taxon>Tineoidea</taxon>
        <taxon>Psychidae</taxon>
        <taxon>Oiketicinae</taxon>
        <taxon>Eumeta</taxon>
    </lineage>
</organism>
<evidence type="ECO:0000313" key="3">
    <source>
        <dbReference type="Proteomes" id="UP000299102"/>
    </source>
</evidence>
<dbReference type="EMBL" id="BGZK01001160">
    <property type="protein sequence ID" value="GBP72900.1"/>
    <property type="molecule type" value="Genomic_DNA"/>
</dbReference>
<gene>
    <name evidence="2" type="ORF">EVAR_63461_1</name>
</gene>
<dbReference type="Proteomes" id="UP000299102">
    <property type="component" value="Unassembled WGS sequence"/>
</dbReference>
<keyword evidence="3" id="KW-1185">Reference proteome</keyword>
<comment type="caution">
    <text evidence="2">The sequence shown here is derived from an EMBL/GenBank/DDBJ whole genome shotgun (WGS) entry which is preliminary data.</text>
</comment>
<protein>
    <submittedName>
        <fullName evidence="2">Uncharacterized protein</fullName>
    </submittedName>
</protein>
<name>A0A4C1YCY9_EUMVA</name>
<feature type="region of interest" description="Disordered" evidence="1">
    <location>
        <begin position="27"/>
        <end position="57"/>
    </location>
</feature>
<accession>A0A4C1YCY9</accession>